<evidence type="ECO:0000313" key="1">
    <source>
        <dbReference type="EMBL" id="CBW75374.1"/>
    </source>
</evidence>
<dbReference type="STRING" id="882378.RBRH_03901"/>
<name>E5ARZ2_MYCRK</name>
<dbReference type="HOGENOM" id="CLU_3372641_0_0_4"/>
<reference evidence="1 2" key="1">
    <citation type="journal article" date="2011" name="J. Bacteriol.">
        <title>Complete genome sequence of Burkholderia rhizoxinica, an endosymbiont of Rhizopus microsporus.</title>
        <authorList>
            <person name="Lackner G."/>
            <person name="Moebius N."/>
            <person name="Partida-Martinez L."/>
            <person name="Hertweck C."/>
        </authorList>
    </citation>
    <scope>NUCLEOTIDE SEQUENCE [LARGE SCALE GENOMIC DNA]</scope>
    <source>
        <strain evidence="2">DSM 19002 / CIP 109453 / HKI 454</strain>
    </source>
</reference>
<dbReference type="EMBL" id="FR687359">
    <property type="protein sequence ID" value="CBW75374.1"/>
    <property type="molecule type" value="Genomic_DNA"/>
</dbReference>
<gene>
    <name evidence="1" type="ordered locus">RBRH_03901</name>
</gene>
<evidence type="ECO:0000313" key="2">
    <source>
        <dbReference type="Proteomes" id="UP000007437"/>
    </source>
</evidence>
<proteinExistence type="predicted"/>
<organism evidence="1 2">
    <name type="scientific">Mycetohabitans rhizoxinica (strain DSM 19002 / CIP 109453 / HKI 454)</name>
    <name type="common">Paraburkholderia rhizoxinica</name>
    <dbReference type="NCBI Taxonomy" id="882378"/>
    <lineage>
        <taxon>Bacteria</taxon>
        <taxon>Pseudomonadati</taxon>
        <taxon>Pseudomonadota</taxon>
        <taxon>Betaproteobacteria</taxon>
        <taxon>Burkholderiales</taxon>
        <taxon>Burkholderiaceae</taxon>
        <taxon>Mycetohabitans</taxon>
    </lineage>
</organism>
<sequence length="34" mass="3848">MVNWYSIAHDSTHISALTYHFDPIRAGFRAVGIT</sequence>
<accession>E5ARZ2</accession>
<dbReference type="Proteomes" id="UP000007437">
    <property type="component" value="Chromosome"/>
</dbReference>
<dbReference type="AlphaFoldDB" id="E5ARZ2"/>
<protein>
    <submittedName>
        <fullName evidence="1">Uncharacterized protein</fullName>
    </submittedName>
</protein>
<dbReference type="KEGG" id="brh:RBRH_03901"/>